<proteinExistence type="predicted"/>
<dbReference type="AlphaFoldDB" id="A0A6V1XD66"/>
<name>A0A6V1XD66_HETAK</name>
<evidence type="ECO:0000256" key="1">
    <source>
        <dbReference type="SAM" id="MobiDB-lite"/>
    </source>
</evidence>
<feature type="compositionally biased region" description="Basic and acidic residues" evidence="1">
    <location>
        <begin position="103"/>
        <end position="112"/>
    </location>
</feature>
<evidence type="ECO:0000313" key="2">
    <source>
        <dbReference type="EMBL" id="CAE0654936.1"/>
    </source>
</evidence>
<dbReference type="EMBL" id="HBIU01062015">
    <property type="protein sequence ID" value="CAE0654938.1"/>
    <property type="molecule type" value="Transcribed_RNA"/>
</dbReference>
<sequence length="129" mass="14334">MARARPWLARGLLRHAAEEMACLSFFLPAFYEEERRLIGGLRLFNKRRSTILQSSIATQQNNEVEGKSPSFPSPPPSPFGDEQRAAALTILERMTSSMDENDPSFKLDDSKKKGGASGDSDTQQQCIIS</sequence>
<reference evidence="2" key="1">
    <citation type="submission" date="2021-01" db="EMBL/GenBank/DDBJ databases">
        <authorList>
            <person name="Corre E."/>
            <person name="Pelletier E."/>
            <person name="Niang G."/>
            <person name="Scheremetjew M."/>
            <person name="Finn R."/>
            <person name="Kale V."/>
            <person name="Holt S."/>
            <person name="Cochrane G."/>
            <person name="Meng A."/>
            <person name="Brown T."/>
            <person name="Cohen L."/>
        </authorList>
    </citation>
    <scope>NUCLEOTIDE SEQUENCE</scope>
    <source>
        <strain evidence="2">CCMP3107</strain>
    </source>
</reference>
<feature type="compositionally biased region" description="Polar residues" evidence="1">
    <location>
        <begin position="119"/>
        <end position="129"/>
    </location>
</feature>
<organism evidence="2">
    <name type="scientific">Heterosigma akashiwo</name>
    <name type="common">Chromophytic alga</name>
    <name type="synonym">Heterosigma carterae</name>
    <dbReference type="NCBI Taxonomy" id="2829"/>
    <lineage>
        <taxon>Eukaryota</taxon>
        <taxon>Sar</taxon>
        <taxon>Stramenopiles</taxon>
        <taxon>Ochrophyta</taxon>
        <taxon>Raphidophyceae</taxon>
        <taxon>Chattonellales</taxon>
        <taxon>Chattonellaceae</taxon>
        <taxon>Heterosigma</taxon>
    </lineage>
</organism>
<protein>
    <submittedName>
        <fullName evidence="2">Uncharacterized protein</fullName>
    </submittedName>
</protein>
<feature type="region of interest" description="Disordered" evidence="1">
    <location>
        <begin position="54"/>
        <end position="129"/>
    </location>
</feature>
<evidence type="ECO:0000313" key="3">
    <source>
        <dbReference type="EMBL" id="CAE0654938.1"/>
    </source>
</evidence>
<feature type="compositionally biased region" description="Polar residues" evidence="1">
    <location>
        <begin position="54"/>
        <end position="63"/>
    </location>
</feature>
<gene>
    <name evidence="2" type="ORF">HAKA00212_LOCUS26707</name>
    <name evidence="3" type="ORF">HAKA00212_LOCUS26708</name>
</gene>
<dbReference type="EMBL" id="HBIU01062014">
    <property type="protein sequence ID" value="CAE0654936.1"/>
    <property type="molecule type" value="Transcribed_RNA"/>
</dbReference>
<accession>A0A6V1XD66</accession>